<keyword evidence="23" id="KW-1185">Reference proteome</keyword>
<feature type="transmembrane region" description="Helical" evidence="17">
    <location>
        <begin position="40"/>
        <end position="61"/>
    </location>
</feature>
<dbReference type="Gene3D" id="3.20.20.80">
    <property type="entry name" value="Glycosidases"/>
    <property type="match status" value="1"/>
</dbReference>
<dbReference type="InterPro" id="IPR050887">
    <property type="entry name" value="Beta-mannosidase_GH2"/>
</dbReference>
<comment type="pathway">
    <text evidence="4">Glycan metabolism; N-glycan degradation.</text>
</comment>
<evidence type="ECO:0000259" key="21">
    <source>
        <dbReference type="Pfam" id="PF22666"/>
    </source>
</evidence>
<organism evidence="22 23">
    <name type="scientific">Rhynchophorus ferrugineus</name>
    <name type="common">Red palm weevil</name>
    <name type="synonym">Curculio ferrugineus</name>
    <dbReference type="NCBI Taxonomy" id="354439"/>
    <lineage>
        <taxon>Eukaryota</taxon>
        <taxon>Metazoa</taxon>
        <taxon>Ecdysozoa</taxon>
        <taxon>Arthropoda</taxon>
        <taxon>Hexapoda</taxon>
        <taxon>Insecta</taxon>
        <taxon>Pterygota</taxon>
        <taxon>Neoptera</taxon>
        <taxon>Endopterygota</taxon>
        <taxon>Coleoptera</taxon>
        <taxon>Polyphaga</taxon>
        <taxon>Cucujiformia</taxon>
        <taxon>Curculionidae</taxon>
        <taxon>Dryophthorinae</taxon>
        <taxon>Rhynchophorus</taxon>
    </lineage>
</organism>
<reference evidence="22" key="1">
    <citation type="submission" date="2020-08" db="EMBL/GenBank/DDBJ databases">
        <title>Genome sequencing and assembly of the red palm weevil Rhynchophorus ferrugineus.</title>
        <authorList>
            <person name="Dias G.B."/>
            <person name="Bergman C.M."/>
            <person name="Manee M."/>
        </authorList>
    </citation>
    <scope>NUCLEOTIDE SEQUENCE</scope>
    <source>
        <strain evidence="22">AA-2017</strain>
        <tissue evidence="22">Whole larva</tissue>
    </source>
</reference>
<dbReference type="AlphaFoldDB" id="A0A834HZD9"/>
<accession>A0A834HZD9</accession>
<dbReference type="FunFam" id="3.20.20.80:FF:000035">
    <property type="entry name" value="Mannosidase beta"/>
    <property type="match status" value="1"/>
</dbReference>
<keyword evidence="7" id="KW-0964">Secreted</keyword>
<keyword evidence="17" id="KW-0812">Transmembrane</keyword>
<evidence type="ECO:0000259" key="18">
    <source>
        <dbReference type="Pfam" id="PF00703"/>
    </source>
</evidence>
<dbReference type="InterPro" id="IPR054593">
    <property type="entry name" value="Beta-mannosidase-like_N2"/>
</dbReference>
<dbReference type="InterPro" id="IPR013783">
    <property type="entry name" value="Ig-like_fold"/>
</dbReference>
<evidence type="ECO:0000256" key="10">
    <source>
        <dbReference type="ARBA" id="ARBA00023180"/>
    </source>
</evidence>
<dbReference type="PANTHER" id="PTHR43730">
    <property type="entry name" value="BETA-MANNOSIDASE"/>
    <property type="match status" value="1"/>
</dbReference>
<evidence type="ECO:0000256" key="12">
    <source>
        <dbReference type="ARBA" id="ARBA00023295"/>
    </source>
</evidence>
<evidence type="ECO:0000256" key="14">
    <source>
        <dbReference type="ARBA" id="ARBA00038429"/>
    </source>
</evidence>
<evidence type="ECO:0000313" key="23">
    <source>
        <dbReference type="Proteomes" id="UP000625711"/>
    </source>
</evidence>
<comment type="caution">
    <text evidence="22">The sequence shown here is derived from an EMBL/GenBank/DDBJ whole genome shotgun (WGS) entry which is preliminary data.</text>
</comment>
<dbReference type="Pfam" id="PF00703">
    <property type="entry name" value="Glyco_hydro_2"/>
    <property type="match status" value="1"/>
</dbReference>
<dbReference type="Gene3D" id="2.60.120.260">
    <property type="entry name" value="Galactose-binding domain-like"/>
    <property type="match status" value="1"/>
</dbReference>
<dbReference type="GO" id="GO:0005764">
    <property type="term" value="C:lysosome"/>
    <property type="evidence" value="ECO:0007669"/>
    <property type="project" value="UniProtKB-SubCell"/>
</dbReference>
<evidence type="ECO:0000256" key="13">
    <source>
        <dbReference type="ARBA" id="ARBA00033445"/>
    </source>
</evidence>
<dbReference type="InterPro" id="IPR017853">
    <property type="entry name" value="GH"/>
</dbReference>
<keyword evidence="9" id="KW-0378">Hydrolase</keyword>
<evidence type="ECO:0000256" key="6">
    <source>
        <dbReference type="ARBA" id="ARBA00012754"/>
    </source>
</evidence>
<dbReference type="SUPFAM" id="SSF49303">
    <property type="entry name" value="beta-Galactosidase/glucuronidase domain"/>
    <property type="match status" value="2"/>
</dbReference>
<comment type="catalytic activity">
    <reaction evidence="1">
        <text>Hydrolysis of terminal, non-reducing beta-D-mannose residues in beta-D-mannosides.</text>
        <dbReference type="EC" id="3.2.1.25"/>
    </reaction>
</comment>
<evidence type="ECO:0000256" key="5">
    <source>
        <dbReference type="ARBA" id="ARBA00011738"/>
    </source>
</evidence>
<dbReference type="InterPro" id="IPR006102">
    <property type="entry name" value="Ig-like_GH2"/>
</dbReference>
<gene>
    <name evidence="22" type="ORF">GWI33_015667</name>
</gene>
<evidence type="ECO:0000256" key="15">
    <source>
        <dbReference type="ARBA" id="ARBA00041069"/>
    </source>
</evidence>
<comment type="subcellular location">
    <subcellularLocation>
        <location evidence="2">Lysosome</location>
    </subcellularLocation>
    <subcellularLocation>
        <location evidence="3">Secreted</location>
    </subcellularLocation>
</comment>
<dbReference type="SUPFAM" id="SSF51445">
    <property type="entry name" value="(Trans)glycosidases"/>
    <property type="match status" value="1"/>
</dbReference>
<evidence type="ECO:0000256" key="8">
    <source>
        <dbReference type="ARBA" id="ARBA00022729"/>
    </source>
</evidence>
<protein>
    <recommendedName>
        <fullName evidence="15">Beta-mannosidase B</fullName>
        <ecNumber evidence="6">3.2.1.25</ecNumber>
    </recommendedName>
    <alternativeName>
        <fullName evidence="13">Mannanase</fullName>
    </alternativeName>
    <alternativeName>
        <fullName evidence="16">Mannanase B</fullName>
    </alternativeName>
</protein>
<evidence type="ECO:0000313" key="22">
    <source>
        <dbReference type="EMBL" id="KAF7271445.1"/>
    </source>
</evidence>
<dbReference type="InterPro" id="IPR041625">
    <property type="entry name" value="Beta-mannosidase_Ig"/>
</dbReference>
<dbReference type="Proteomes" id="UP000625711">
    <property type="component" value="Unassembled WGS sequence"/>
</dbReference>
<evidence type="ECO:0000256" key="11">
    <source>
        <dbReference type="ARBA" id="ARBA00023228"/>
    </source>
</evidence>
<dbReference type="InterPro" id="IPR008979">
    <property type="entry name" value="Galactose-bd-like_sf"/>
</dbReference>
<dbReference type="FunFam" id="2.60.40.10:FF:000650">
    <property type="entry name" value="Mannosidase beta"/>
    <property type="match status" value="1"/>
</dbReference>
<sequence>MIDNRRLFARHYRAKRSPLQSENGSFQFDWVPAWENMGSFWLFALVVAAALTGIAGASLIYDLNGNWTIIRADGDYIIGRVPGGIYTDLMNAGVIDDVFFGYNDNSSRWIGRRNWTYCTAVELNETIKAYQQRNIVFEGLDTYADVYLNGIRIGSSNNMFVRYVFDVRDALEVGKNNITVVFRSPIEAALELYQKQLERYRVPQECPNDVYNGECHVNMLRKMQASFSWDWGPAFPSVGIWKDTYIEAFNVALMRDLVTHVVEKDDTTWSFYADIYFEAGGTDTVTGTVLLTIKLDSSTMQWRKDVNATRNGYGELVWNTTLTIPKNQAKFWWPNGYGSQNLYEFTVDFQRLPDEEPQTRTIKVGFRTVELVQDNLDDGATFYFKVNGVPIFAKGSNEIPISILPERGTDPQAARTLLQQAKEVHMNMLRVWGGGVYESDEFYQAADELGIMIWQDFMFACSMYPVNDEYLESVKTEVNLNLKRIYSHPSIVVYAGNNENEGALADNWYDTSENYSLYKRDYVTLYIDTVKAEFDKVTKGRGIFVSSSPSNGKQAQADGWVSKSPGSSKYGDVHYYNYLTDAWSTTTYPVPRFCSEYGYQSFPFQSSWLTTTNNITELYINGKFMSYRQHHPLGNAEMDLLILENLNLPSFDSVNYTRGIFYLSQVLQSQAIRIETEHYRRYRSYLNENGEGYTMGALYWQLNDVWVAPTWSSIDFTGRWKMLHYFAKDMFSPVIITAHIDWQPSGHVKVYTVNDQLSVLENVTLVTKVFKYDSPDFQPMNENRTLLTLAPACSELRDTIKIDEYLSSYNCGSLQTADQNCFFYFELEKDGSPISPSNYIFPVKLKYSNLSSPDVKVSSVKKTGTRVFEIVVTSTNIALFVWLDSQDVRGRFSKNGFLLVQPTRTLWFYSDQEDVQADQLQRSLDLTHLKDSKWS</sequence>
<evidence type="ECO:0000259" key="19">
    <source>
        <dbReference type="Pfam" id="PF17753"/>
    </source>
</evidence>
<keyword evidence="12" id="KW-0326">Glycosidase</keyword>
<dbReference type="EC" id="3.2.1.25" evidence="6"/>
<dbReference type="OrthoDB" id="2866996at2759"/>
<proteinExistence type="inferred from homology"/>
<keyword evidence="11" id="KW-0458">Lysosome</keyword>
<keyword evidence="8" id="KW-0732">Signal</keyword>
<keyword evidence="17" id="KW-1133">Transmembrane helix</keyword>
<keyword evidence="17" id="KW-0472">Membrane</keyword>
<evidence type="ECO:0000256" key="4">
    <source>
        <dbReference type="ARBA" id="ARBA00004740"/>
    </source>
</evidence>
<dbReference type="SUPFAM" id="SSF49785">
    <property type="entry name" value="Galactose-binding domain-like"/>
    <property type="match status" value="1"/>
</dbReference>
<comment type="subunit">
    <text evidence="5">Homodimer.</text>
</comment>
<name>A0A834HZD9_RHYFE</name>
<dbReference type="FunFam" id="2.60.120.260:FF:000060">
    <property type="entry name" value="Probable beta-mannosidase"/>
    <property type="match status" value="1"/>
</dbReference>
<evidence type="ECO:0000256" key="1">
    <source>
        <dbReference type="ARBA" id="ARBA00000829"/>
    </source>
</evidence>
<feature type="domain" description="Beta-mannosidase Ig-fold" evidence="19">
    <location>
        <begin position="853"/>
        <end position="931"/>
    </location>
</feature>
<evidence type="ECO:0000256" key="17">
    <source>
        <dbReference type="SAM" id="Phobius"/>
    </source>
</evidence>
<keyword evidence="10" id="KW-0325">Glycoprotein</keyword>
<evidence type="ECO:0000256" key="3">
    <source>
        <dbReference type="ARBA" id="ARBA00004613"/>
    </source>
</evidence>
<dbReference type="InterPro" id="IPR036156">
    <property type="entry name" value="Beta-gal/glucu_dom_sf"/>
</dbReference>
<dbReference type="Pfam" id="PF17753">
    <property type="entry name" value="Ig_mannosidase"/>
    <property type="match status" value="1"/>
</dbReference>
<dbReference type="Pfam" id="PF22666">
    <property type="entry name" value="Glyco_hydro_2_N2"/>
    <property type="match status" value="1"/>
</dbReference>
<dbReference type="EMBL" id="JAACXV010013962">
    <property type="protein sequence ID" value="KAF7271445.1"/>
    <property type="molecule type" value="Genomic_DNA"/>
</dbReference>
<evidence type="ECO:0000259" key="20">
    <source>
        <dbReference type="Pfam" id="PF17786"/>
    </source>
</evidence>
<dbReference type="Pfam" id="PF17786">
    <property type="entry name" value="Mannosidase_ig"/>
    <property type="match status" value="1"/>
</dbReference>
<dbReference type="GO" id="GO:0006516">
    <property type="term" value="P:glycoprotein catabolic process"/>
    <property type="evidence" value="ECO:0007669"/>
    <property type="project" value="TreeGrafter"/>
</dbReference>
<feature type="domain" description="Glycoside hydrolase family 2 immunoglobulin-like beta-sandwich" evidence="18">
    <location>
        <begin position="260"/>
        <end position="367"/>
    </location>
</feature>
<dbReference type="InterPro" id="IPR041447">
    <property type="entry name" value="Mannosidase_ig"/>
</dbReference>
<feature type="domain" description="Mannosidase Ig/CBM-like" evidence="20">
    <location>
        <begin position="747"/>
        <end position="847"/>
    </location>
</feature>
<comment type="similarity">
    <text evidence="14">Belongs to the glycosyl hydrolase 2 family. Beta-mannosidase B subfamily.</text>
</comment>
<evidence type="ECO:0000256" key="7">
    <source>
        <dbReference type="ARBA" id="ARBA00022525"/>
    </source>
</evidence>
<evidence type="ECO:0000256" key="9">
    <source>
        <dbReference type="ARBA" id="ARBA00022801"/>
    </source>
</evidence>
<evidence type="ECO:0000256" key="2">
    <source>
        <dbReference type="ARBA" id="ARBA00004371"/>
    </source>
</evidence>
<dbReference type="Gene3D" id="2.60.40.10">
    <property type="entry name" value="Immunoglobulins"/>
    <property type="match status" value="3"/>
</dbReference>
<feature type="domain" description="Beta-mannosidase-like galactose-binding" evidence="21">
    <location>
        <begin position="67"/>
        <end position="242"/>
    </location>
</feature>
<evidence type="ECO:0000256" key="16">
    <source>
        <dbReference type="ARBA" id="ARBA00041614"/>
    </source>
</evidence>
<dbReference type="PANTHER" id="PTHR43730:SF1">
    <property type="entry name" value="BETA-MANNOSIDASE"/>
    <property type="match status" value="1"/>
</dbReference>
<dbReference type="GO" id="GO:0004567">
    <property type="term" value="F:beta-mannosidase activity"/>
    <property type="evidence" value="ECO:0007669"/>
    <property type="project" value="UniProtKB-EC"/>
</dbReference>